<dbReference type="PANTHER" id="PTHR14741:SF32">
    <property type="entry name" value="TRIMETHYLGUANOSINE SYNTHASE"/>
    <property type="match status" value="1"/>
</dbReference>
<comment type="catalytic activity">
    <reaction evidence="4">
        <text>a 5'-end (N(7)-methyl 5'-triphosphoguanosine)-ribonucleoside in snoRNA + S-adenosyl-L-methionine = a 5'-end (N(2),N(7)-dimethyl 5'-triphosphoguanosine)-ribonucleoside in snoRNA + S-adenosyl-L-homocysteine + H(+)</text>
        <dbReference type="Rhea" id="RHEA:78475"/>
        <dbReference type="Rhea" id="RHEA-COMP:19086"/>
        <dbReference type="Rhea" id="RHEA-COMP:19088"/>
        <dbReference type="ChEBI" id="CHEBI:15378"/>
        <dbReference type="ChEBI" id="CHEBI:57856"/>
        <dbReference type="ChEBI" id="CHEBI:59789"/>
        <dbReference type="ChEBI" id="CHEBI:156461"/>
        <dbReference type="ChEBI" id="CHEBI:172880"/>
    </reaction>
    <physiologicalReaction direction="left-to-right" evidence="4">
        <dbReference type="Rhea" id="RHEA:78476"/>
    </physiologicalReaction>
</comment>
<dbReference type="GO" id="GO:0071164">
    <property type="term" value="F:RNA cap trimethylguanosine synthase activity"/>
    <property type="evidence" value="ECO:0007669"/>
    <property type="project" value="TreeGrafter"/>
</dbReference>
<evidence type="ECO:0000256" key="8">
    <source>
        <dbReference type="SAM" id="MobiDB-lite"/>
    </source>
</evidence>
<dbReference type="CDD" id="cd02440">
    <property type="entry name" value="AdoMet_MTases"/>
    <property type="match status" value="1"/>
</dbReference>
<dbReference type="EMBL" id="BQMJ01000073">
    <property type="protein sequence ID" value="GJQ15695.1"/>
    <property type="molecule type" value="Genomic_DNA"/>
</dbReference>
<keyword evidence="10" id="KW-1185">Reference proteome</keyword>
<comment type="catalytic activity">
    <reaction evidence="6">
        <text>a 5'-end (N(7)-methyl 5'-triphosphoguanosine)-ribonucleoside in snRNA + S-adenosyl-L-methionine = a 5'-end (N(2),N(7)-dimethyl 5'-triphosphoguanosine)-ribonucleoside in snRNA + S-adenosyl-L-homocysteine + H(+)</text>
        <dbReference type="Rhea" id="RHEA:78471"/>
        <dbReference type="Rhea" id="RHEA-COMP:19085"/>
        <dbReference type="Rhea" id="RHEA-COMP:19087"/>
        <dbReference type="ChEBI" id="CHEBI:15378"/>
        <dbReference type="ChEBI" id="CHEBI:57856"/>
        <dbReference type="ChEBI" id="CHEBI:59789"/>
        <dbReference type="ChEBI" id="CHEBI:156461"/>
        <dbReference type="ChEBI" id="CHEBI:172880"/>
    </reaction>
    <physiologicalReaction direction="left-to-right" evidence="6">
        <dbReference type="Rhea" id="RHEA:78472"/>
    </physiologicalReaction>
</comment>
<comment type="catalytic activity">
    <reaction evidence="5">
        <text>a 5'-end (N(2),N(7)-dimethyl 5'-triphosphoguanosine)-ribonucleoside in snRNA + S-adenosyl-L-methionine = a 5'-end (N(2),N(2),N(7)-trimethyl 5'-triphosphoguanosine)-ribonucleoside in snRNA + S-adenosyl-L-homocysteine + H(+)</text>
        <dbReference type="Rhea" id="RHEA:78479"/>
        <dbReference type="Rhea" id="RHEA-COMP:19087"/>
        <dbReference type="Rhea" id="RHEA-COMP:19089"/>
        <dbReference type="ChEBI" id="CHEBI:15378"/>
        <dbReference type="ChEBI" id="CHEBI:57856"/>
        <dbReference type="ChEBI" id="CHEBI:59789"/>
        <dbReference type="ChEBI" id="CHEBI:167623"/>
        <dbReference type="ChEBI" id="CHEBI:172880"/>
    </reaction>
    <physiologicalReaction direction="left-to-right" evidence="5">
        <dbReference type="Rhea" id="RHEA:78480"/>
    </physiologicalReaction>
</comment>
<sequence length="250" mass="28310">MGRKQRCKRNRKKCKSLKVHPKYIGQRFRLFSKFEQGISLSDPESWYSVLPEKIASHVASRCRCDIIVDPFAGAGGSCIQLATTCTYVIAIENVYTRLLDAKHNAEIYDVANKIDFILGDAFQIFPSFIGKVDVMFIAPPWGGPNYENGDFFNFGRFQYGLSEIVDTFLQVTDNLAISLPRSSSPRQIASTIPEGRIFEVEYNYLNDKCKTITVYLGSLVKPLVSSSVVQQTDSMVDTQRENREQYPSQD</sequence>
<dbReference type="Gene3D" id="3.40.50.150">
    <property type="entry name" value="Vaccinia Virus protein VP39"/>
    <property type="match status" value="1"/>
</dbReference>
<evidence type="ECO:0000256" key="3">
    <source>
        <dbReference type="ARBA" id="ARBA00047418"/>
    </source>
</evidence>
<dbReference type="InterPro" id="IPR029063">
    <property type="entry name" value="SAM-dependent_MTases_sf"/>
</dbReference>
<evidence type="ECO:0000256" key="1">
    <source>
        <dbReference type="ARBA" id="ARBA00018517"/>
    </source>
</evidence>
<dbReference type="AlphaFoldDB" id="A0A9C7Q463"/>
<comment type="catalytic activity">
    <reaction evidence="3">
        <text>a 5'-end (N(2),N(7)-dimethyl 5'-triphosphoguanosine)-ribonucleoside in snoRNA + S-adenosyl-L-methionine = a 5'-end (N(2),N(2),N(7)-trimethyl 5'-triphosphoguanosine)-ribonucleoside in snoRNA + S-adenosyl-L-homocysteine + H(+)</text>
        <dbReference type="Rhea" id="RHEA:78507"/>
        <dbReference type="Rhea" id="RHEA-COMP:19088"/>
        <dbReference type="Rhea" id="RHEA-COMP:19090"/>
        <dbReference type="ChEBI" id="CHEBI:15378"/>
        <dbReference type="ChEBI" id="CHEBI:57856"/>
        <dbReference type="ChEBI" id="CHEBI:59789"/>
        <dbReference type="ChEBI" id="CHEBI:167623"/>
        <dbReference type="ChEBI" id="CHEBI:172880"/>
    </reaction>
    <physiologicalReaction direction="left-to-right" evidence="3">
        <dbReference type="Rhea" id="RHEA:78508"/>
    </physiologicalReaction>
</comment>
<feature type="region of interest" description="Disordered" evidence="8">
    <location>
        <begin position="231"/>
        <end position="250"/>
    </location>
</feature>
<protein>
    <recommendedName>
        <fullName evidence="1">Trimethylguanosine synthase</fullName>
    </recommendedName>
    <alternativeName>
        <fullName evidence="7">Cap-specific guanine-N(2) methyltransferase</fullName>
    </alternativeName>
</protein>
<evidence type="ECO:0000313" key="10">
    <source>
        <dbReference type="Proteomes" id="UP001061958"/>
    </source>
</evidence>
<dbReference type="Proteomes" id="UP001061958">
    <property type="component" value="Unassembled WGS sequence"/>
</dbReference>
<dbReference type="PANTHER" id="PTHR14741">
    <property type="entry name" value="S-ADENOSYLMETHIONINE-DEPENDENT METHYLTRANSFERASE RELATED"/>
    <property type="match status" value="1"/>
</dbReference>
<evidence type="ECO:0000256" key="6">
    <source>
        <dbReference type="ARBA" id="ARBA00049075"/>
    </source>
</evidence>
<dbReference type="GO" id="GO:0005634">
    <property type="term" value="C:nucleus"/>
    <property type="evidence" value="ECO:0007669"/>
    <property type="project" value="TreeGrafter"/>
</dbReference>
<dbReference type="Pfam" id="PF09445">
    <property type="entry name" value="Methyltransf_15"/>
    <property type="match status" value="1"/>
</dbReference>
<proteinExistence type="inferred from homology"/>
<evidence type="ECO:0000256" key="2">
    <source>
        <dbReference type="ARBA" id="ARBA00025783"/>
    </source>
</evidence>
<evidence type="ECO:0000256" key="7">
    <source>
        <dbReference type="ARBA" id="ARBA00049790"/>
    </source>
</evidence>
<gene>
    <name evidence="9" type="ORF">GpartN1_g7486.t1</name>
</gene>
<reference evidence="9" key="2">
    <citation type="submission" date="2022-01" db="EMBL/GenBank/DDBJ databases">
        <authorList>
            <person name="Hirooka S."/>
            <person name="Miyagishima S.Y."/>
        </authorList>
    </citation>
    <scope>NUCLEOTIDE SEQUENCE</scope>
    <source>
        <strain evidence="9">NBRC 102759</strain>
    </source>
</reference>
<dbReference type="SUPFAM" id="SSF53335">
    <property type="entry name" value="S-adenosyl-L-methionine-dependent methyltransferases"/>
    <property type="match status" value="1"/>
</dbReference>
<evidence type="ECO:0000256" key="5">
    <source>
        <dbReference type="ARBA" id="ARBA00048763"/>
    </source>
</evidence>
<accession>A0A9C7Q463</accession>
<comment type="caution">
    <text evidence="9">The sequence shown here is derived from an EMBL/GenBank/DDBJ whole genome shotgun (WGS) entry which is preliminary data.</text>
</comment>
<dbReference type="OrthoDB" id="194443at2759"/>
<dbReference type="InterPro" id="IPR019012">
    <property type="entry name" value="RNA_cap_Gua-N2-MeTrfase"/>
</dbReference>
<reference evidence="9" key="1">
    <citation type="journal article" date="2022" name="Proc. Natl. Acad. Sci. U.S.A.">
        <title>Life cycle and functional genomics of the unicellular red alga Galdieria for elucidating algal and plant evolution and industrial use.</title>
        <authorList>
            <person name="Hirooka S."/>
            <person name="Itabashi T."/>
            <person name="Ichinose T.M."/>
            <person name="Onuma R."/>
            <person name="Fujiwara T."/>
            <person name="Yamashita S."/>
            <person name="Jong L.W."/>
            <person name="Tomita R."/>
            <person name="Iwane A.H."/>
            <person name="Miyagishima S.Y."/>
        </authorList>
    </citation>
    <scope>NUCLEOTIDE SEQUENCE</scope>
    <source>
        <strain evidence="9">NBRC 102759</strain>
    </source>
</reference>
<organism evidence="9 10">
    <name type="scientific">Galdieria partita</name>
    <dbReference type="NCBI Taxonomy" id="83374"/>
    <lineage>
        <taxon>Eukaryota</taxon>
        <taxon>Rhodophyta</taxon>
        <taxon>Bangiophyceae</taxon>
        <taxon>Galdieriales</taxon>
        <taxon>Galdieriaceae</taxon>
        <taxon>Galdieria</taxon>
    </lineage>
</organism>
<evidence type="ECO:0000313" key="9">
    <source>
        <dbReference type="EMBL" id="GJQ15695.1"/>
    </source>
</evidence>
<evidence type="ECO:0000256" key="4">
    <source>
        <dbReference type="ARBA" id="ARBA00048740"/>
    </source>
</evidence>
<name>A0A9C7Q463_9RHOD</name>
<comment type="similarity">
    <text evidence="2">Belongs to the methyltransferase superfamily. Trimethylguanosine synthase family.</text>
</comment>